<dbReference type="InterPro" id="IPR051465">
    <property type="entry name" value="Cell_Envelope_Struct_Comp"/>
</dbReference>
<feature type="domain" description="SLH" evidence="2">
    <location>
        <begin position="1124"/>
        <end position="1183"/>
    </location>
</feature>
<dbReference type="PROSITE" id="PS51272">
    <property type="entry name" value="SLH"/>
    <property type="match status" value="3"/>
</dbReference>
<dbReference type="AlphaFoldDB" id="A0A6C0P5Z4"/>
<dbReference type="Pfam" id="PF00395">
    <property type="entry name" value="SLH"/>
    <property type="match status" value="3"/>
</dbReference>
<keyword evidence="1" id="KW-0732">Signal</keyword>
<dbReference type="RefSeq" id="WP_162643872.1">
    <property type="nucleotide sequence ID" value="NZ_CP048286.1"/>
</dbReference>
<dbReference type="KEGG" id="prz:GZH47_25820"/>
<dbReference type="EMBL" id="CP048286">
    <property type="protein sequence ID" value="QHW33875.1"/>
    <property type="molecule type" value="Genomic_DNA"/>
</dbReference>
<evidence type="ECO:0000313" key="3">
    <source>
        <dbReference type="EMBL" id="QHW33875.1"/>
    </source>
</evidence>
<gene>
    <name evidence="3" type="ORF">GZH47_25820</name>
</gene>
<dbReference type="PANTHER" id="PTHR43308:SF5">
    <property type="entry name" value="S-LAYER PROTEIN _ PEPTIDOGLYCAN ENDO-BETA-N-ACETYLGLUCOSAMINIDASE"/>
    <property type="match status" value="1"/>
</dbReference>
<protein>
    <submittedName>
        <fullName evidence="3">S-layer homology domain-containing protein</fullName>
    </submittedName>
</protein>
<feature type="domain" description="SLH" evidence="2">
    <location>
        <begin position="1057"/>
        <end position="1116"/>
    </location>
</feature>
<dbReference type="InterPro" id="IPR001119">
    <property type="entry name" value="SLH_dom"/>
</dbReference>
<organism evidence="3 4">
    <name type="scientific">Paenibacillus rhizovicinus</name>
    <dbReference type="NCBI Taxonomy" id="2704463"/>
    <lineage>
        <taxon>Bacteria</taxon>
        <taxon>Bacillati</taxon>
        <taxon>Bacillota</taxon>
        <taxon>Bacilli</taxon>
        <taxon>Bacillales</taxon>
        <taxon>Paenibacillaceae</taxon>
        <taxon>Paenibacillus</taxon>
    </lineage>
</organism>
<name>A0A6C0P5Z4_9BACL</name>
<evidence type="ECO:0000256" key="1">
    <source>
        <dbReference type="SAM" id="SignalP"/>
    </source>
</evidence>
<feature type="signal peptide" evidence="1">
    <location>
        <begin position="1"/>
        <end position="18"/>
    </location>
</feature>
<keyword evidence="4" id="KW-1185">Reference proteome</keyword>
<proteinExistence type="predicted"/>
<evidence type="ECO:0000259" key="2">
    <source>
        <dbReference type="PROSITE" id="PS51272"/>
    </source>
</evidence>
<dbReference type="PANTHER" id="PTHR43308">
    <property type="entry name" value="OUTER MEMBRANE PROTEIN ALPHA-RELATED"/>
    <property type="match status" value="1"/>
</dbReference>
<feature type="chain" id="PRO_5038379208" evidence="1">
    <location>
        <begin position="19"/>
        <end position="1183"/>
    </location>
</feature>
<sequence>MKLFVAAAILLTLVGVTAGSRIGPFAPDAANAAAPLTQVTISGLKVADKNYDGNTSATIDWSGATLGGVTPGDSVSINHAGVTAAFADLNAGANKPATISGLSLSGADAGKYALDSSTMNVTATINKTVFTVNGLVVNNKTYDGTTSGSIDYSHAVVSANGYFDADIGVYANGIAAFSDKNAGNGKQVTITGFTVGGRTDAASLLVGNYIVNPVTLTADITPKALTIDGITATNKTYDGTTAATINVGAATLTGKVGSDDLRVDVSASTADFAGVDAGNGQIVVINGLAIGGTDKNNYALTSTSAYALANITPKPLTLTGLAGIDKVYDGTTGAQVSYGGIQFTGVIISDFLTLNFANQNVAFSDKNAGNGKLITVTGLAITGPDAANYTLNPVTATANIMPKQLSVTGITANDKTYDGDAGTTLDFSAANLTGKVGTDDVSLDTAAVTGAFANKDAGNGKSVAISGLALKGAASGNYTLSSTTAAATADIMPKTISVTGIAANDKIYDGETTAMLDFSAASLTGKVGTDDVSLDTAAVTGTFSDEDAAAGKSVAISGLALKGAAGGNYTLSSTTAAATADITPKQVSVTGITADDKTYDGDANATLDFSAASLTGKVGTDDVSLDTASVTGTFSDRNSDTGKSVAISGLALSGAASGNYTLASATATATADITPKPLAVTGITARNKTYDGKTTAKIDVGTAALTGIVGTDDVGLDASAAAGEFADRKTGRGKTVTVSGLALTGTDAGNYTLDPYTTTANINSVSVDPGPGQEVAPENHDLWTETTSQLDGNAVTTATVNQTELEALLAEGQARHITIDVQAESDDVRIVLNGQMIQMLNDNNATLEIRTGRSTYTLNAQQLNIDQAVKQWGQSISLQDVIVQIELASPSSEMLKVAEDAAVAGKFTVQVPPVEFAIHVDYEGASVPVSSFSAYVKRTIALPDDVDPAKITTAVVIETNGTVHHVPTKIVQVDGKFYAQISSLTNSTYAVIWHPVAFSDMTAHWAKAAVNDMGSRMIIEGTGDGRFNPDGEITRAEFLAILVRGLGLKPTGGSSTFTDVKATDWFASAVNTAAAYQLVTGDKNGAFLPNDKITREQAMTILSKAMKLTGLQNKLSDAASDTVLHSYADAAAVSAWARSGVADSVLAGIVTGKSNGKLAPKDHMTRAETATVIQRLLQQSDLI</sequence>
<reference evidence="3 4" key="1">
    <citation type="submission" date="2020-02" db="EMBL/GenBank/DDBJ databases">
        <title>Paenibacillus sp. nov., isolated from rhizosphere soil of tomato.</title>
        <authorList>
            <person name="Weon H.-Y."/>
            <person name="Lee S.A."/>
        </authorList>
    </citation>
    <scope>NUCLEOTIDE SEQUENCE [LARGE SCALE GENOMIC DNA]</scope>
    <source>
        <strain evidence="3 4">14171R-81</strain>
    </source>
</reference>
<accession>A0A6C0P5Z4</accession>
<evidence type="ECO:0000313" key="4">
    <source>
        <dbReference type="Proteomes" id="UP000479114"/>
    </source>
</evidence>
<dbReference type="Proteomes" id="UP000479114">
    <property type="component" value="Chromosome"/>
</dbReference>
<feature type="domain" description="SLH" evidence="2">
    <location>
        <begin position="993"/>
        <end position="1056"/>
    </location>
</feature>
<dbReference type="InterPro" id="IPR041248">
    <property type="entry name" value="YDG"/>
</dbReference>
<dbReference type="Pfam" id="PF18657">
    <property type="entry name" value="YDG"/>
    <property type="match status" value="8"/>
</dbReference>